<protein>
    <submittedName>
        <fullName evidence="2">Uncharacterized protein</fullName>
    </submittedName>
</protein>
<reference evidence="2" key="1">
    <citation type="journal article" date="2020" name="Stud. Mycol.">
        <title>101 Dothideomycetes genomes: a test case for predicting lifestyles and emergence of pathogens.</title>
        <authorList>
            <person name="Haridas S."/>
            <person name="Albert R."/>
            <person name="Binder M."/>
            <person name="Bloem J."/>
            <person name="Labutti K."/>
            <person name="Salamov A."/>
            <person name="Andreopoulos B."/>
            <person name="Baker S."/>
            <person name="Barry K."/>
            <person name="Bills G."/>
            <person name="Bluhm B."/>
            <person name="Cannon C."/>
            <person name="Castanera R."/>
            <person name="Culley D."/>
            <person name="Daum C."/>
            <person name="Ezra D."/>
            <person name="Gonzalez J."/>
            <person name="Henrissat B."/>
            <person name="Kuo A."/>
            <person name="Liang C."/>
            <person name="Lipzen A."/>
            <person name="Lutzoni F."/>
            <person name="Magnuson J."/>
            <person name="Mondo S."/>
            <person name="Nolan M."/>
            <person name="Ohm R."/>
            <person name="Pangilinan J."/>
            <person name="Park H.-J."/>
            <person name="Ramirez L."/>
            <person name="Alfaro M."/>
            <person name="Sun H."/>
            <person name="Tritt A."/>
            <person name="Yoshinaga Y."/>
            <person name="Zwiers L.-H."/>
            <person name="Turgeon B."/>
            <person name="Goodwin S."/>
            <person name="Spatafora J."/>
            <person name="Crous P."/>
            <person name="Grigoriev I."/>
        </authorList>
    </citation>
    <scope>NUCLEOTIDE SEQUENCE</scope>
    <source>
        <strain evidence="2">CBS 175.79</strain>
    </source>
</reference>
<dbReference type="EMBL" id="ML978076">
    <property type="protein sequence ID" value="KAF2010272.1"/>
    <property type="molecule type" value="Genomic_DNA"/>
</dbReference>
<dbReference type="Proteomes" id="UP000799778">
    <property type="component" value="Unassembled WGS sequence"/>
</dbReference>
<evidence type="ECO:0000313" key="2">
    <source>
        <dbReference type="EMBL" id="KAF2010272.1"/>
    </source>
</evidence>
<evidence type="ECO:0000313" key="3">
    <source>
        <dbReference type="Proteomes" id="UP000799778"/>
    </source>
</evidence>
<sequence length="154" mass="16892">MDNAQGVIDADVYTSSAHIMDQEGLSTFKTRLLQLWPGTQNPRQALQIPCLNENSSVDWSCASALDPLQSSDWPSEEIEMAMPPSLLWPGEHMLNDEDWMSNLEGFEPETTSTGPKGSQELQNNLPGSQLNSDCGCSNRRSRSAAPILMRGLPA</sequence>
<dbReference type="AlphaFoldDB" id="A0A6A5XBC4"/>
<feature type="compositionally biased region" description="Polar residues" evidence="1">
    <location>
        <begin position="109"/>
        <end position="135"/>
    </location>
</feature>
<proteinExistence type="predicted"/>
<organism evidence="2 3">
    <name type="scientific">Aaosphaeria arxii CBS 175.79</name>
    <dbReference type="NCBI Taxonomy" id="1450172"/>
    <lineage>
        <taxon>Eukaryota</taxon>
        <taxon>Fungi</taxon>
        <taxon>Dikarya</taxon>
        <taxon>Ascomycota</taxon>
        <taxon>Pezizomycotina</taxon>
        <taxon>Dothideomycetes</taxon>
        <taxon>Pleosporomycetidae</taxon>
        <taxon>Pleosporales</taxon>
        <taxon>Pleosporales incertae sedis</taxon>
        <taxon>Aaosphaeria</taxon>
    </lineage>
</organism>
<keyword evidence="3" id="KW-1185">Reference proteome</keyword>
<gene>
    <name evidence="2" type="ORF">BU24DRAFT_413882</name>
</gene>
<name>A0A6A5XBC4_9PLEO</name>
<dbReference type="GeneID" id="54283579"/>
<feature type="region of interest" description="Disordered" evidence="1">
    <location>
        <begin position="103"/>
        <end position="140"/>
    </location>
</feature>
<dbReference type="RefSeq" id="XP_033378611.1">
    <property type="nucleotide sequence ID" value="XM_033526182.1"/>
</dbReference>
<accession>A0A6A5XBC4</accession>
<evidence type="ECO:0000256" key="1">
    <source>
        <dbReference type="SAM" id="MobiDB-lite"/>
    </source>
</evidence>